<keyword evidence="2" id="KW-1185">Reference proteome</keyword>
<evidence type="ECO:0000313" key="2">
    <source>
        <dbReference type="Proteomes" id="UP000188354"/>
    </source>
</evidence>
<protein>
    <submittedName>
        <fullName evidence="1">Uncharacterized protein</fullName>
    </submittedName>
</protein>
<name>A0A4P1R4C2_LUPAN</name>
<dbReference type="EMBL" id="CM007372">
    <property type="protein sequence ID" value="OIW00662.1"/>
    <property type="molecule type" value="Genomic_DNA"/>
</dbReference>
<gene>
    <name evidence="1" type="ORF">TanjilG_09631</name>
</gene>
<organism evidence="1 2">
    <name type="scientific">Lupinus angustifolius</name>
    <name type="common">Narrow-leaved blue lupine</name>
    <dbReference type="NCBI Taxonomy" id="3871"/>
    <lineage>
        <taxon>Eukaryota</taxon>
        <taxon>Viridiplantae</taxon>
        <taxon>Streptophyta</taxon>
        <taxon>Embryophyta</taxon>
        <taxon>Tracheophyta</taxon>
        <taxon>Spermatophyta</taxon>
        <taxon>Magnoliopsida</taxon>
        <taxon>eudicotyledons</taxon>
        <taxon>Gunneridae</taxon>
        <taxon>Pentapetalae</taxon>
        <taxon>rosids</taxon>
        <taxon>fabids</taxon>
        <taxon>Fabales</taxon>
        <taxon>Fabaceae</taxon>
        <taxon>Papilionoideae</taxon>
        <taxon>50 kb inversion clade</taxon>
        <taxon>genistoids sensu lato</taxon>
        <taxon>core genistoids</taxon>
        <taxon>Genisteae</taxon>
        <taxon>Lupinus</taxon>
    </lineage>
</organism>
<sequence length="119" mass="13096">MKTQHESTTITTTTSTTIATKSLADTTSSTCNCCCVVTKLMRKLKRRSSRTLRPSTATRQGSFQCCYDPLSYSLNFDTTGCGSLLDEDYYKFYAFSTRFVATNPKSSCPIVQVAAGNSH</sequence>
<accession>A0A4P1R4C2</accession>
<dbReference type="PANTHER" id="PTHR33168">
    <property type="entry name" value="STRESS INDUCED PROTEIN-RELATED"/>
    <property type="match status" value="1"/>
</dbReference>
<dbReference type="Proteomes" id="UP000188354">
    <property type="component" value="Chromosome LG12"/>
</dbReference>
<proteinExistence type="predicted"/>
<reference evidence="1 2" key="1">
    <citation type="journal article" date="2017" name="Plant Biotechnol. J.">
        <title>A comprehensive draft genome sequence for lupin (Lupinus angustifolius), an emerging health food: insights into plant-microbe interactions and legume evolution.</title>
        <authorList>
            <person name="Hane J.K."/>
            <person name="Ming Y."/>
            <person name="Kamphuis L.G."/>
            <person name="Nelson M.N."/>
            <person name="Garg G."/>
            <person name="Atkins C.A."/>
            <person name="Bayer P.E."/>
            <person name="Bravo A."/>
            <person name="Bringans S."/>
            <person name="Cannon S."/>
            <person name="Edwards D."/>
            <person name="Foley R."/>
            <person name="Gao L.L."/>
            <person name="Harrison M.J."/>
            <person name="Huang W."/>
            <person name="Hurgobin B."/>
            <person name="Li S."/>
            <person name="Liu C.W."/>
            <person name="McGrath A."/>
            <person name="Morahan G."/>
            <person name="Murray J."/>
            <person name="Weller J."/>
            <person name="Jian J."/>
            <person name="Singh K.B."/>
        </authorList>
    </citation>
    <scope>NUCLEOTIDE SEQUENCE [LARGE SCALE GENOMIC DNA]</scope>
    <source>
        <strain evidence="2">cv. Tanjil</strain>
        <tissue evidence="1">Whole plant</tissue>
    </source>
</reference>
<evidence type="ECO:0000313" key="1">
    <source>
        <dbReference type="EMBL" id="OIW00662.1"/>
    </source>
</evidence>
<dbReference type="Gramene" id="OIW00662">
    <property type="protein sequence ID" value="OIW00662"/>
    <property type="gene ID" value="TanjilG_09631"/>
</dbReference>
<dbReference type="AlphaFoldDB" id="A0A4P1R4C2"/>